<name>A0A0D7ATW5_9AGAR</name>
<dbReference type="EMBL" id="KN880895">
    <property type="protein sequence ID" value="KIY61667.1"/>
    <property type="molecule type" value="Genomic_DNA"/>
</dbReference>
<protein>
    <submittedName>
        <fullName evidence="1">Uncharacterized protein</fullName>
    </submittedName>
</protein>
<evidence type="ECO:0000313" key="2">
    <source>
        <dbReference type="Proteomes" id="UP000054007"/>
    </source>
</evidence>
<dbReference type="OrthoDB" id="2634326at2759"/>
<organism evidence="1 2">
    <name type="scientific">Cylindrobasidium torrendii FP15055 ss-10</name>
    <dbReference type="NCBI Taxonomy" id="1314674"/>
    <lineage>
        <taxon>Eukaryota</taxon>
        <taxon>Fungi</taxon>
        <taxon>Dikarya</taxon>
        <taxon>Basidiomycota</taxon>
        <taxon>Agaricomycotina</taxon>
        <taxon>Agaricomycetes</taxon>
        <taxon>Agaricomycetidae</taxon>
        <taxon>Agaricales</taxon>
        <taxon>Marasmiineae</taxon>
        <taxon>Physalacriaceae</taxon>
        <taxon>Cylindrobasidium</taxon>
    </lineage>
</organism>
<proteinExistence type="predicted"/>
<dbReference type="Proteomes" id="UP000054007">
    <property type="component" value="Unassembled WGS sequence"/>
</dbReference>
<gene>
    <name evidence="1" type="ORF">CYLTODRAFT_210071</name>
</gene>
<evidence type="ECO:0000313" key="1">
    <source>
        <dbReference type="EMBL" id="KIY61667.1"/>
    </source>
</evidence>
<accession>A0A0D7ATW5</accession>
<dbReference type="AlphaFoldDB" id="A0A0D7ATW5"/>
<sequence>MPPAIPSCQLSLSRVGTALAMTGKEVPTFPGVSRRFLGYPFPEAAMLGNLSKRETQTTYLVNFIRLLPILEYCVDCIEDAKDDMVLLYSNMWRNVLAGTEPDHKHGTIANAKRTAYLICFTELLENSGLPSSTVDLHHLHSIPANWCGVPLAEANTANADLDIIHTEVAREIIWFINEVNWRAEMLALDRFLYDAEQLHLDNDPQTPQERRVIVIQHMQHWGQTVVPPEDVIGQDVGFASLDLGERLTAAFNLIEVMSTWTLGGAWCVMPDKLKELDKEMRYRFIRDGEVPPVRLIDQFEEEMWAHYIHSFVHVFARAPSLPRAIRPGSLSA</sequence>
<reference evidence="1 2" key="1">
    <citation type="journal article" date="2015" name="Fungal Genet. Biol.">
        <title>Evolution of novel wood decay mechanisms in Agaricales revealed by the genome sequences of Fistulina hepatica and Cylindrobasidium torrendii.</title>
        <authorList>
            <person name="Floudas D."/>
            <person name="Held B.W."/>
            <person name="Riley R."/>
            <person name="Nagy L.G."/>
            <person name="Koehler G."/>
            <person name="Ransdell A.S."/>
            <person name="Younus H."/>
            <person name="Chow J."/>
            <person name="Chiniquy J."/>
            <person name="Lipzen A."/>
            <person name="Tritt A."/>
            <person name="Sun H."/>
            <person name="Haridas S."/>
            <person name="LaButti K."/>
            <person name="Ohm R.A."/>
            <person name="Kues U."/>
            <person name="Blanchette R.A."/>
            <person name="Grigoriev I.V."/>
            <person name="Minto R.E."/>
            <person name="Hibbett D.S."/>
        </authorList>
    </citation>
    <scope>NUCLEOTIDE SEQUENCE [LARGE SCALE GENOMIC DNA]</scope>
    <source>
        <strain evidence="1 2">FP15055 ss-10</strain>
    </source>
</reference>
<keyword evidence="2" id="KW-1185">Reference proteome</keyword>